<dbReference type="Pfam" id="PF01784">
    <property type="entry name" value="DUF34_NIF3"/>
    <property type="match status" value="1"/>
</dbReference>
<dbReference type="GeneID" id="63787963"/>
<comment type="caution">
    <text evidence="3">The sequence shown here is derived from an EMBL/GenBank/DDBJ whole genome shotgun (WGS) entry which is preliminary data.</text>
</comment>
<keyword evidence="2" id="KW-0479">Metal-binding</keyword>
<proteinExistence type="inferred from homology"/>
<dbReference type="GO" id="GO:0046872">
    <property type="term" value="F:metal ion binding"/>
    <property type="evidence" value="ECO:0007669"/>
    <property type="project" value="UniProtKB-KW"/>
</dbReference>
<evidence type="ECO:0000256" key="2">
    <source>
        <dbReference type="PIRSR" id="PIRSR602678-1"/>
    </source>
</evidence>
<feature type="binding site" evidence="2">
    <location>
        <position position="232"/>
    </location>
    <ligand>
        <name>a divalent metal cation</name>
        <dbReference type="ChEBI" id="CHEBI:60240"/>
        <label>1</label>
    </ligand>
</feature>
<feature type="binding site" evidence="2">
    <location>
        <position position="236"/>
    </location>
    <ligand>
        <name>a divalent metal cation</name>
        <dbReference type="ChEBI" id="CHEBI:60240"/>
        <label>1</label>
    </ligand>
</feature>
<gene>
    <name evidence="3" type="ORF">BCR37DRAFT_393824</name>
</gene>
<protein>
    <submittedName>
        <fullName evidence="3">GTP cyclohydrolase 1 type 2/Nif3</fullName>
    </submittedName>
</protein>
<sequence>MGSDGNKGLSQAVLLDFFAKLLPPQASNARDKLIYHQPGRRRPFHHLLLSITATEGLYSRLTPNTCLFLHRPWALDRHRVPHGCLVLSSHFRFDETLTVGFNPHLAGLLGCKVETLVTLSGYKNDPERRIGILGVLQDSQSLHDLQNRLAHIFQEEALETVASGSKGVLRAVALMNAFGEEQVNQVAEHFWTTCNAFDPVPASQVLYITGEPRPAGLERSAALGMPVIFIGHRAAEAWGIRRLAELLQVEFPDCLVEASFEPEAQPALKPESQQQSIEP</sequence>
<dbReference type="InterPro" id="IPR036069">
    <property type="entry name" value="DUF34/NIF3_sf"/>
</dbReference>
<evidence type="ECO:0000256" key="1">
    <source>
        <dbReference type="ARBA" id="ARBA00006964"/>
    </source>
</evidence>
<dbReference type="Proteomes" id="UP000193685">
    <property type="component" value="Unassembled WGS sequence"/>
</dbReference>
<dbReference type="EMBL" id="MCFI01000013">
    <property type="protein sequence ID" value="ORY80468.1"/>
    <property type="molecule type" value="Genomic_DNA"/>
</dbReference>
<organism evidence="3 4">
    <name type="scientific">Protomyces lactucae-debilis</name>
    <dbReference type="NCBI Taxonomy" id="2754530"/>
    <lineage>
        <taxon>Eukaryota</taxon>
        <taxon>Fungi</taxon>
        <taxon>Dikarya</taxon>
        <taxon>Ascomycota</taxon>
        <taxon>Taphrinomycotina</taxon>
        <taxon>Taphrinomycetes</taxon>
        <taxon>Taphrinales</taxon>
        <taxon>Protomycetaceae</taxon>
        <taxon>Protomyces</taxon>
    </lineage>
</organism>
<keyword evidence="4" id="KW-1185">Reference proteome</keyword>
<dbReference type="SUPFAM" id="SSF102705">
    <property type="entry name" value="NIF3 (NGG1p interacting factor 3)-like"/>
    <property type="match status" value="1"/>
</dbReference>
<keyword evidence="3" id="KW-0378">Hydrolase</keyword>
<comment type="similarity">
    <text evidence="1">Belongs to the GTP cyclohydrolase I type 2/NIF3 family.</text>
</comment>
<dbReference type="GO" id="GO:0016787">
    <property type="term" value="F:hydrolase activity"/>
    <property type="evidence" value="ECO:0007669"/>
    <property type="project" value="UniProtKB-KW"/>
</dbReference>
<evidence type="ECO:0000313" key="3">
    <source>
        <dbReference type="EMBL" id="ORY80468.1"/>
    </source>
</evidence>
<dbReference type="OMA" id="IMNAFNE"/>
<accession>A0A1Y2F977</accession>
<dbReference type="OrthoDB" id="2592744at2759"/>
<dbReference type="Gene3D" id="3.40.1390.30">
    <property type="entry name" value="NIF3 (NGG1p interacting factor 3)-like"/>
    <property type="match status" value="1"/>
</dbReference>
<dbReference type="AlphaFoldDB" id="A0A1Y2F977"/>
<reference evidence="3 4" key="1">
    <citation type="submission" date="2016-07" db="EMBL/GenBank/DDBJ databases">
        <title>Pervasive Adenine N6-methylation of Active Genes in Fungi.</title>
        <authorList>
            <consortium name="DOE Joint Genome Institute"/>
            <person name="Mondo S.J."/>
            <person name="Dannebaum R.O."/>
            <person name="Kuo R.C."/>
            <person name="Labutti K."/>
            <person name="Haridas S."/>
            <person name="Kuo A."/>
            <person name="Salamov A."/>
            <person name="Ahrendt S.R."/>
            <person name="Lipzen A."/>
            <person name="Sullivan W."/>
            <person name="Andreopoulos W.B."/>
            <person name="Clum A."/>
            <person name="Lindquist E."/>
            <person name="Daum C."/>
            <person name="Ramamoorthy G.K."/>
            <person name="Gryganskyi A."/>
            <person name="Culley D."/>
            <person name="Magnuson J.K."/>
            <person name="James T.Y."/>
            <person name="O'Malley M.A."/>
            <person name="Stajich J.E."/>
            <person name="Spatafora J.W."/>
            <person name="Visel A."/>
            <person name="Grigoriev I.V."/>
        </authorList>
    </citation>
    <scope>NUCLEOTIDE SEQUENCE [LARGE SCALE GENOMIC DNA]</scope>
    <source>
        <strain evidence="3 4">12-1054</strain>
    </source>
</reference>
<dbReference type="InterPro" id="IPR002678">
    <property type="entry name" value="DUF34/NIF3"/>
</dbReference>
<evidence type="ECO:0000313" key="4">
    <source>
        <dbReference type="Proteomes" id="UP000193685"/>
    </source>
</evidence>
<dbReference type="RefSeq" id="XP_040724356.1">
    <property type="nucleotide sequence ID" value="XM_040871364.1"/>
</dbReference>
<name>A0A1Y2F977_PROLT</name>
<feature type="binding site" evidence="2">
    <location>
        <position position="94"/>
    </location>
    <ligand>
        <name>a divalent metal cation</name>
        <dbReference type="ChEBI" id="CHEBI:60240"/>
        <label>1</label>
    </ligand>
</feature>